<dbReference type="InterPro" id="IPR025514">
    <property type="entry name" value="DUF4402"/>
</dbReference>
<gene>
    <name evidence="2" type="ORF">LZ538_13015</name>
</gene>
<organism evidence="2 3">
    <name type="scientific">Sphingomonas hankyongi</name>
    <dbReference type="NCBI Taxonomy" id="2908209"/>
    <lineage>
        <taxon>Bacteria</taxon>
        <taxon>Pseudomonadati</taxon>
        <taxon>Pseudomonadota</taxon>
        <taxon>Alphaproteobacteria</taxon>
        <taxon>Sphingomonadales</taxon>
        <taxon>Sphingomonadaceae</taxon>
        <taxon>Sphingomonas</taxon>
    </lineage>
</organism>
<dbReference type="RefSeq" id="WP_249832447.1">
    <property type="nucleotide sequence ID" value="NZ_JAMGBE010000004.1"/>
</dbReference>
<dbReference type="Pfam" id="PF14352">
    <property type="entry name" value="DUF4402"/>
    <property type="match status" value="1"/>
</dbReference>
<reference evidence="2" key="1">
    <citation type="submission" date="2022-05" db="EMBL/GenBank/DDBJ databases">
        <authorList>
            <person name="Jo J.-H."/>
            <person name="Im W.-T."/>
        </authorList>
    </citation>
    <scope>NUCLEOTIDE SEQUENCE</scope>
    <source>
        <strain evidence="2">SE220</strain>
    </source>
</reference>
<comment type="caution">
    <text evidence="2">The sequence shown here is derived from an EMBL/GenBank/DDBJ whole genome shotgun (WGS) entry which is preliminary data.</text>
</comment>
<name>A0ABT0S5D8_9SPHN</name>
<proteinExistence type="predicted"/>
<feature type="chain" id="PRO_5045641482" evidence="1">
    <location>
        <begin position="23"/>
        <end position="173"/>
    </location>
</feature>
<protein>
    <submittedName>
        <fullName evidence="2">DUF4402 domain-containing protein</fullName>
    </submittedName>
</protein>
<accession>A0ABT0S5D8</accession>
<sequence>MFGKYRIAILGALALAAVPAMAAPVTPSSQAQSRALILVPLTLTKIDDLRFGTVVPSSLSGMVSINASTGARTIAGGVTGVPSDVGQRAYFGGAGTGNQQVIITYVQPTELTSTTNSADKIPVLALTLDGSPIRTINPVTRTFFFGMGGIIMINADQAEGLYEANFDVTANYQ</sequence>
<evidence type="ECO:0000313" key="3">
    <source>
        <dbReference type="Proteomes" id="UP001165342"/>
    </source>
</evidence>
<feature type="signal peptide" evidence="1">
    <location>
        <begin position="1"/>
        <end position="22"/>
    </location>
</feature>
<keyword evidence="3" id="KW-1185">Reference proteome</keyword>
<dbReference type="Proteomes" id="UP001165342">
    <property type="component" value="Unassembled WGS sequence"/>
</dbReference>
<keyword evidence="1" id="KW-0732">Signal</keyword>
<evidence type="ECO:0000313" key="2">
    <source>
        <dbReference type="EMBL" id="MCL6730961.1"/>
    </source>
</evidence>
<evidence type="ECO:0000256" key="1">
    <source>
        <dbReference type="SAM" id="SignalP"/>
    </source>
</evidence>
<dbReference type="EMBL" id="JAMGBE010000004">
    <property type="protein sequence ID" value="MCL6730961.1"/>
    <property type="molecule type" value="Genomic_DNA"/>
</dbReference>